<feature type="binding site" evidence="11">
    <location>
        <position position="364"/>
    </location>
    <ligand>
        <name>substrate</name>
    </ligand>
</feature>
<dbReference type="PANTHER" id="PTHR43069:SF2">
    <property type="entry name" value="FUMARYLACETOACETASE"/>
    <property type="match status" value="1"/>
</dbReference>
<dbReference type="EMBL" id="KN832875">
    <property type="protein sequence ID" value="KIN02131.1"/>
    <property type="molecule type" value="Genomic_DNA"/>
</dbReference>
<dbReference type="Gene3D" id="3.90.850.10">
    <property type="entry name" value="Fumarylacetoacetase-like, C-terminal domain"/>
    <property type="match status" value="1"/>
</dbReference>
<evidence type="ECO:0000256" key="6">
    <source>
        <dbReference type="ARBA" id="ARBA00022837"/>
    </source>
</evidence>
<evidence type="ECO:0000256" key="3">
    <source>
        <dbReference type="ARBA" id="ARBA00012094"/>
    </source>
</evidence>
<evidence type="ECO:0000259" key="14">
    <source>
        <dbReference type="Pfam" id="PF01557"/>
    </source>
</evidence>
<feature type="binding site" evidence="11">
    <location>
        <position position="254"/>
    </location>
    <ligand>
        <name>substrate</name>
    </ligand>
</feature>
<feature type="binding site" evidence="12">
    <location>
        <position position="247"/>
    </location>
    <ligand>
        <name>Ca(2+)</name>
        <dbReference type="ChEBI" id="CHEBI:29108"/>
    </ligand>
</feature>
<dbReference type="Pfam" id="PF01557">
    <property type="entry name" value="FAA_hydrolase"/>
    <property type="match status" value="1"/>
</dbReference>
<evidence type="ECO:0000256" key="7">
    <source>
        <dbReference type="ARBA" id="ARBA00022842"/>
    </source>
</evidence>
<dbReference type="InterPro" id="IPR036663">
    <property type="entry name" value="Fumarylacetoacetase_C_sf"/>
</dbReference>
<feature type="binding site" evidence="11">
    <location>
        <position position="153"/>
    </location>
    <ligand>
        <name>substrate</name>
    </ligand>
</feature>
<dbReference type="Pfam" id="PF09298">
    <property type="entry name" value="FAA_hydrolase_N"/>
    <property type="match status" value="1"/>
</dbReference>
<reference evidence="16 17" key="1">
    <citation type="submission" date="2014-04" db="EMBL/GenBank/DDBJ databases">
        <authorList>
            <consortium name="DOE Joint Genome Institute"/>
            <person name="Kuo A."/>
            <person name="Martino E."/>
            <person name="Perotto S."/>
            <person name="Kohler A."/>
            <person name="Nagy L.G."/>
            <person name="Floudas D."/>
            <person name="Copeland A."/>
            <person name="Barry K.W."/>
            <person name="Cichocki N."/>
            <person name="Veneault-Fourrey C."/>
            <person name="LaButti K."/>
            <person name="Lindquist E.A."/>
            <person name="Lipzen A."/>
            <person name="Lundell T."/>
            <person name="Morin E."/>
            <person name="Murat C."/>
            <person name="Sun H."/>
            <person name="Tunlid A."/>
            <person name="Henrissat B."/>
            <person name="Grigoriev I.V."/>
            <person name="Hibbett D.S."/>
            <person name="Martin F."/>
            <person name="Nordberg H.P."/>
            <person name="Cantor M.N."/>
            <person name="Hua S.X."/>
        </authorList>
    </citation>
    <scope>NUCLEOTIDE SEQUENCE [LARGE SCALE GENOMIC DNA]</scope>
    <source>
        <strain evidence="16 17">Zn</strain>
    </source>
</reference>
<comment type="pathway">
    <text evidence="1 13">Amino-acid degradation; L-phenylalanine degradation; acetoacetate and fumarate from L-phenylalanine: step 6/6.</text>
</comment>
<dbReference type="InterPro" id="IPR005959">
    <property type="entry name" value="Fumarylacetoacetase"/>
</dbReference>
<protein>
    <recommendedName>
        <fullName evidence="3 13">Fumarylacetoacetase</fullName>
        <ecNumber evidence="3 13">3.7.1.2</ecNumber>
    </recommendedName>
    <alternativeName>
        <fullName evidence="13">Fumarylacetoacetate hydrolase</fullName>
    </alternativeName>
</protein>
<dbReference type="InterPro" id="IPR011234">
    <property type="entry name" value="Fumarylacetoacetase-like_C"/>
</dbReference>
<evidence type="ECO:0000256" key="10">
    <source>
        <dbReference type="PIRSR" id="PIRSR605959-1"/>
    </source>
</evidence>
<sequence length="434" mass="47015">MAPSRSWLSISADSHFSLGNIPFGIITSRDSQNEKRPAVAIGDYVLDLRAFAAGNGFSALSSFKDHLSVLSQPTLNAFAALGRPVHREVREYLQEIFSDATSHPDILKDNAGLKKSALLPKHETKTHLPMQIGDYTDFYAGLNHAFNVGTMFRGPANALQPNYKHVPIGYHGRASSVVISGTPIRRPNGQILLDPTADPKVPTFSPCRRLDIELELGCFMCNGNEMGEPIPIKKAADSIFGFVLMNDWSARDIQMWEYVPLGPFNSKNFGTTISAWVVLADALEPFRAPKLANETAILDYLKEDREDTVYDINLEVDLTTAEGNTTTISKTNGKNLLWSFTQMIAHHSIGGCPLATGDLLGSGTISGTGEGDLGSMLEMNQAGKKDIMLAGMEVRKFLKDGDTITIRGICGGEPGAYVGFGECTGTIKSAVVLT</sequence>
<keyword evidence="8 13" id="KW-0828">Tyrosine catabolism</keyword>
<dbReference type="GO" id="GO:1902000">
    <property type="term" value="P:homogentisate catabolic process"/>
    <property type="evidence" value="ECO:0007669"/>
    <property type="project" value="TreeGrafter"/>
</dbReference>
<feature type="binding site" evidence="12">
    <location>
        <position position="213"/>
    </location>
    <ligand>
        <name>Ca(2+)</name>
        <dbReference type="ChEBI" id="CHEBI:29108"/>
    </ligand>
</feature>
<dbReference type="SUPFAM" id="SSF63433">
    <property type="entry name" value="Fumarylacetoacetate hydrolase, FAH, N-terminal domain"/>
    <property type="match status" value="1"/>
</dbReference>
<accession>A0A0C3H1X6</accession>
<dbReference type="UniPathway" id="UPA00139">
    <property type="reaction ID" value="UER00341"/>
</dbReference>
<name>A0A0C3H1X6_OIDMZ</name>
<evidence type="ECO:0000256" key="4">
    <source>
        <dbReference type="ARBA" id="ARBA00022723"/>
    </source>
</evidence>
<proteinExistence type="inferred from homology"/>
<evidence type="ECO:0000259" key="15">
    <source>
        <dbReference type="Pfam" id="PF09298"/>
    </source>
</evidence>
<feature type="binding site" evidence="12">
    <location>
        <position position="271"/>
    </location>
    <ligand>
        <name>Mg(2+)</name>
        <dbReference type="ChEBI" id="CHEBI:18420"/>
    </ligand>
</feature>
<dbReference type="NCBIfam" id="TIGR01266">
    <property type="entry name" value="fum_ac_acetase"/>
    <property type="match status" value="1"/>
</dbReference>
<feature type="binding site" evidence="12">
    <location>
        <position position="215"/>
    </location>
    <ligand>
        <name>Ca(2+)</name>
        <dbReference type="ChEBI" id="CHEBI:29108"/>
    </ligand>
</feature>
<dbReference type="HOGENOM" id="CLU_026207_2_0_1"/>
<dbReference type="AlphaFoldDB" id="A0A0C3H1X6"/>
<keyword evidence="6 12" id="KW-0106">Calcium</keyword>
<dbReference type="STRING" id="913774.A0A0C3H1X6"/>
<dbReference type="InterPro" id="IPR036462">
    <property type="entry name" value="Fumarylacetoacetase_N_sf"/>
</dbReference>
<dbReference type="FunFam" id="3.90.850.10:FF:000009">
    <property type="entry name" value="Fumarylacetoacetase"/>
    <property type="match status" value="1"/>
</dbReference>
<evidence type="ECO:0000256" key="13">
    <source>
        <dbReference type="RuleBase" id="RU366008"/>
    </source>
</evidence>
<dbReference type="Proteomes" id="UP000054321">
    <property type="component" value="Unassembled WGS sequence"/>
</dbReference>
<evidence type="ECO:0000256" key="9">
    <source>
        <dbReference type="ARBA" id="ARBA00023232"/>
    </source>
</evidence>
<evidence type="ECO:0000256" key="1">
    <source>
        <dbReference type="ARBA" id="ARBA00004782"/>
    </source>
</evidence>
<dbReference type="GO" id="GO:0046872">
    <property type="term" value="F:metal ion binding"/>
    <property type="evidence" value="ECO:0007669"/>
    <property type="project" value="UniProtKB-UniRule"/>
</dbReference>
<keyword evidence="4 12" id="KW-0479">Metal-binding</keyword>
<feature type="binding site" evidence="12">
    <location>
        <position position="137"/>
    </location>
    <ligand>
        <name>Ca(2+)</name>
        <dbReference type="ChEBI" id="CHEBI:29108"/>
    </ligand>
</feature>
<evidence type="ECO:0000256" key="5">
    <source>
        <dbReference type="ARBA" id="ARBA00022801"/>
    </source>
</evidence>
<comment type="similarity">
    <text evidence="2 13">Belongs to the FAH family.</text>
</comment>
<dbReference type="SUPFAM" id="SSF56529">
    <property type="entry name" value="FAH"/>
    <property type="match status" value="1"/>
</dbReference>
<evidence type="ECO:0000256" key="2">
    <source>
        <dbReference type="ARBA" id="ARBA00010211"/>
    </source>
</evidence>
<feature type="domain" description="Fumarylacetoacetase-like C-terminal" evidence="14">
    <location>
        <begin position="137"/>
        <end position="426"/>
    </location>
</feature>
<keyword evidence="7 12" id="KW-0460">Magnesium</keyword>
<feature type="binding site" evidence="11">
    <location>
        <position position="258"/>
    </location>
    <ligand>
        <name>substrate</name>
    </ligand>
</feature>
<dbReference type="PANTHER" id="PTHR43069">
    <property type="entry name" value="FUMARYLACETOACETASE"/>
    <property type="match status" value="1"/>
</dbReference>
<comment type="catalytic activity">
    <reaction evidence="13">
        <text>4-fumarylacetoacetate + H2O = acetoacetate + fumarate + H(+)</text>
        <dbReference type="Rhea" id="RHEA:10244"/>
        <dbReference type="ChEBI" id="CHEBI:13705"/>
        <dbReference type="ChEBI" id="CHEBI:15377"/>
        <dbReference type="ChEBI" id="CHEBI:15378"/>
        <dbReference type="ChEBI" id="CHEBI:18034"/>
        <dbReference type="ChEBI" id="CHEBI:29806"/>
        <dbReference type="EC" id="3.7.1.2"/>
    </reaction>
</comment>
<feature type="domain" description="Fumarylacetoacetase N-terminal" evidence="15">
    <location>
        <begin position="20"/>
        <end position="129"/>
    </location>
</feature>
<dbReference type="EC" id="3.7.1.2" evidence="3 13"/>
<dbReference type="InParanoid" id="A0A0C3H1X6"/>
<feature type="binding site" evidence="12">
    <location>
        <position position="247"/>
    </location>
    <ligand>
        <name>Mg(2+)</name>
        <dbReference type="ChEBI" id="CHEBI:18420"/>
    </ligand>
</feature>
<dbReference type="GO" id="GO:0004334">
    <property type="term" value="F:fumarylacetoacetase activity"/>
    <property type="evidence" value="ECO:0007669"/>
    <property type="project" value="UniProtKB-UniRule"/>
</dbReference>
<dbReference type="OrthoDB" id="9971669at2759"/>
<keyword evidence="9 13" id="KW-0585">Phenylalanine catabolism</keyword>
<evidence type="ECO:0000256" key="8">
    <source>
        <dbReference type="ARBA" id="ARBA00022878"/>
    </source>
</evidence>
<organism evidence="16 17">
    <name type="scientific">Oidiodendron maius (strain Zn)</name>
    <dbReference type="NCBI Taxonomy" id="913774"/>
    <lineage>
        <taxon>Eukaryota</taxon>
        <taxon>Fungi</taxon>
        <taxon>Dikarya</taxon>
        <taxon>Ascomycota</taxon>
        <taxon>Pezizomycotina</taxon>
        <taxon>Leotiomycetes</taxon>
        <taxon>Leotiomycetes incertae sedis</taxon>
        <taxon>Myxotrichaceae</taxon>
        <taxon>Oidiodendron</taxon>
    </lineage>
</organism>
<feature type="binding site" evidence="12">
    <location>
        <position position="267"/>
    </location>
    <ligand>
        <name>Mg(2+)</name>
        <dbReference type="ChEBI" id="CHEBI:18420"/>
    </ligand>
</feature>
<comment type="cofactor">
    <cofactor evidence="13">
        <name>Mg(2+)</name>
        <dbReference type="ChEBI" id="CHEBI:18420"/>
    </cofactor>
    <cofactor evidence="13">
        <name>Ca(2+)</name>
        <dbReference type="ChEBI" id="CHEBI:29108"/>
    </cofactor>
</comment>
<dbReference type="Gene3D" id="2.30.30.230">
    <property type="entry name" value="Fumarylacetoacetase, N-terminal domain"/>
    <property type="match status" value="1"/>
</dbReference>
<evidence type="ECO:0000256" key="11">
    <source>
        <dbReference type="PIRSR" id="PIRSR605959-2"/>
    </source>
</evidence>
<reference evidence="17" key="2">
    <citation type="submission" date="2015-01" db="EMBL/GenBank/DDBJ databases">
        <title>Evolutionary Origins and Diversification of the Mycorrhizal Mutualists.</title>
        <authorList>
            <consortium name="DOE Joint Genome Institute"/>
            <consortium name="Mycorrhizal Genomics Consortium"/>
            <person name="Kohler A."/>
            <person name="Kuo A."/>
            <person name="Nagy L.G."/>
            <person name="Floudas D."/>
            <person name="Copeland A."/>
            <person name="Barry K.W."/>
            <person name="Cichocki N."/>
            <person name="Veneault-Fourrey C."/>
            <person name="LaButti K."/>
            <person name="Lindquist E.A."/>
            <person name="Lipzen A."/>
            <person name="Lundell T."/>
            <person name="Morin E."/>
            <person name="Murat C."/>
            <person name="Riley R."/>
            <person name="Ohm R."/>
            <person name="Sun H."/>
            <person name="Tunlid A."/>
            <person name="Henrissat B."/>
            <person name="Grigoriev I.V."/>
            <person name="Hibbett D.S."/>
            <person name="Martin F."/>
        </authorList>
    </citation>
    <scope>NUCLEOTIDE SEQUENCE [LARGE SCALE GENOMIC DNA]</scope>
    <source>
        <strain evidence="17">Zn</strain>
    </source>
</reference>
<dbReference type="InterPro" id="IPR015377">
    <property type="entry name" value="Fumarylacetoacetase_N"/>
</dbReference>
<dbReference type="GO" id="GO:0006559">
    <property type="term" value="P:L-phenylalanine catabolic process"/>
    <property type="evidence" value="ECO:0007669"/>
    <property type="project" value="UniProtKB-UniRule"/>
</dbReference>
<feature type="active site" description="Proton acceptor" evidence="10">
    <location>
        <position position="144"/>
    </location>
</feature>
<evidence type="ECO:0000313" key="16">
    <source>
        <dbReference type="EMBL" id="KIN02131.1"/>
    </source>
</evidence>
<gene>
    <name evidence="16" type="ORF">OIDMADRAFT_121516</name>
</gene>
<feature type="binding site" evidence="11">
    <location>
        <position position="139"/>
    </location>
    <ligand>
        <name>substrate</name>
    </ligand>
</feature>
<keyword evidence="5 13" id="KW-0378">Hydrolase</keyword>
<evidence type="ECO:0000313" key="17">
    <source>
        <dbReference type="Proteomes" id="UP000054321"/>
    </source>
</evidence>
<evidence type="ECO:0000256" key="12">
    <source>
        <dbReference type="PIRSR" id="PIRSR605959-3"/>
    </source>
</evidence>
<keyword evidence="17" id="KW-1185">Reference proteome</keyword>
<dbReference type="GO" id="GO:0006572">
    <property type="term" value="P:L-tyrosine catabolic process"/>
    <property type="evidence" value="ECO:0007669"/>
    <property type="project" value="UniProtKB-UniRule"/>
</dbReference>